<dbReference type="RefSeq" id="WP_406789111.1">
    <property type="nucleotide sequence ID" value="NZ_JBJIAA010000017.1"/>
</dbReference>
<dbReference type="Proteomes" id="UP001623592">
    <property type="component" value="Unassembled WGS sequence"/>
</dbReference>
<keyword evidence="3" id="KW-1185">Reference proteome</keyword>
<dbReference type="InterPro" id="IPR037126">
    <property type="entry name" value="PdaC/RsiV-like_sf"/>
</dbReference>
<name>A0ABW8TLQ2_9CLOT</name>
<evidence type="ECO:0000313" key="2">
    <source>
        <dbReference type="EMBL" id="MFL0252455.1"/>
    </source>
</evidence>
<sequence length="216" mass="25393">MIFFRNPYKNNRMRALESVTIIKQKLTPEKFDIEYPFIQNDNSDKVISKINNNIIDEVSKLFRSQVLLPEEVDFNEIFGTYEIMLNNDDILSILFSMYTYVNKAAHGVTAYSSLTVNTKTGQLYSFNDLFNPKMNYIPIINEISKQYIKDNNIPLINEYNGITKDQQFYLTEDKLVIYYQPYEYTPGYYGIFKIEIPYDKIKNLITPLSPISKLMV</sequence>
<reference evidence="2 3" key="1">
    <citation type="submission" date="2024-11" db="EMBL/GenBank/DDBJ databases">
        <authorList>
            <person name="Heng Y.C."/>
            <person name="Lim A.C.H."/>
            <person name="Lee J.K.Y."/>
            <person name="Kittelmann S."/>
        </authorList>
    </citation>
    <scope>NUCLEOTIDE SEQUENCE [LARGE SCALE GENOMIC DNA]</scope>
    <source>
        <strain evidence="2 3">WILCCON 0114</strain>
    </source>
</reference>
<feature type="domain" description="DUF3298" evidence="1">
    <location>
        <begin position="127"/>
        <end position="199"/>
    </location>
</feature>
<evidence type="ECO:0000313" key="3">
    <source>
        <dbReference type="Proteomes" id="UP001623592"/>
    </source>
</evidence>
<gene>
    <name evidence="2" type="ORF">ACJDT4_18755</name>
</gene>
<dbReference type="EMBL" id="JBJIAA010000017">
    <property type="protein sequence ID" value="MFL0252455.1"/>
    <property type="molecule type" value="Genomic_DNA"/>
</dbReference>
<dbReference type="Gene3D" id="3.90.640.20">
    <property type="entry name" value="Heat-shock cognate protein, ATPase"/>
    <property type="match status" value="1"/>
</dbReference>
<proteinExistence type="predicted"/>
<protein>
    <submittedName>
        <fullName evidence="2">DUF3298 domain-containing protein</fullName>
    </submittedName>
</protein>
<dbReference type="InterPro" id="IPR021729">
    <property type="entry name" value="DUF3298"/>
</dbReference>
<comment type="caution">
    <text evidence="2">The sequence shown here is derived from an EMBL/GenBank/DDBJ whole genome shotgun (WGS) entry which is preliminary data.</text>
</comment>
<organism evidence="2 3">
    <name type="scientific">Clostridium neuense</name>
    <dbReference type="NCBI Taxonomy" id="1728934"/>
    <lineage>
        <taxon>Bacteria</taxon>
        <taxon>Bacillati</taxon>
        <taxon>Bacillota</taxon>
        <taxon>Clostridia</taxon>
        <taxon>Eubacteriales</taxon>
        <taxon>Clostridiaceae</taxon>
        <taxon>Clostridium</taxon>
    </lineage>
</organism>
<accession>A0ABW8TLQ2</accession>
<dbReference type="Gene3D" id="3.30.565.40">
    <property type="entry name" value="Fervidobacterium nodosum Rt17-B1 like"/>
    <property type="match status" value="1"/>
</dbReference>
<dbReference type="Pfam" id="PF11738">
    <property type="entry name" value="DUF3298"/>
    <property type="match status" value="1"/>
</dbReference>
<evidence type="ECO:0000259" key="1">
    <source>
        <dbReference type="Pfam" id="PF11738"/>
    </source>
</evidence>